<proteinExistence type="predicted"/>
<dbReference type="EMBL" id="CM042885">
    <property type="protein sequence ID" value="KAI4366255.1"/>
    <property type="molecule type" value="Genomic_DNA"/>
</dbReference>
<organism evidence="1 2">
    <name type="scientific">Melastoma candidum</name>
    <dbReference type="NCBI Taxonomy" id="119954"/>
    <lineage>
        <taxon>Eukaryota</taxon>
        <taxon>Viridiplantae</taxon>
        <taxon>Streptophyta</taxon>
        <taxon>Embryophyta</taxon>
        <taxon>Tracheophyta</taxon>
        <taxon>Spermatophyta</taxon>
        <taxon>Magnoliopsida</taxon>
        <taxon>eudicotyledons</taxon>
        <taxon>Gunneridae</taxon>
        <taxon>Pentapetalae</taxon>
        <taxon>rosids</taxon>
        <taxon>malvids</taxon>
        <taxon>Myrtales</taxon>
        <taxon>Melastomataceae</taxon>
        <taxon>Melastomatoideae</taxon>
        <taxon>Melastomateae</taxon>
        <taxon>Melastoma</taxon>
    </lineage>
</organism>
<dbReference type="Proteomes" id="UP001057402">
    <property type="component" value="Chromosome 6"/>
</dbReference>
<comment type="caution">
    <text evidence="1">The sequence shown here is derived from an EMBL/GenBank/DDBJ whole genome shotgun (WGS) entry which is preliminary data.</text>
</comment>
<gene>
    <name evidence="1" type="ORF">MLD38_022150</name>
</gene>
<protein>
    <submittedName>
        <fullName evidence="1">Uncharacterized protein</fullName>
    </submittedName>
</protein>
<reference evidence="2" key="1">
    <citation type="journal article" date="2023" name="Front. Plant Sci.">
        <title>Chromosomal-level genome assembly of Melastoma candidum provides insights into trichome evolution.</title>
        <authorList>
            <person name="Zhong Y."/>
            <person name="Wu W."/>
            <person name="Sun C."/>
            <person name="Zou P."/>
            <person name="Liu Y."/>
            <person name="Dai S."/>
            <person name="Zhou R."/>
        </authorList>
    </citation>
    <scope>NUCLEOTIDE SEQUENCE [LARGE SCALE GENOMIC DNA]</scope>
</reference>
<evidence type="ECO:0000313" key="2">
    <source>
        <dbReference type="Proteomes" id="UP001057402"/>
    </source>
</evidence>
<name>A0ACB9QIJ5_9MYRT</name>
<accession>A0ACB9QIJ5</accession>
<evidence type="ECO:0000313" key="1">
    <source>
        <dbReference type="EMBL" id="KAI4366255.1"/>
    </source>
</evidence>
<sequence>MEETKRVEEGRICTTGAGGYIASWVVKLLLLRGYKVHGTVRDPRKQSSCGDPKNAHLKSLENVRESLRLFKAELLDYESIRAAVSRCTGVLHVDSPVPAGKVTNPEVRKVCSMPVRRRRSMSLGCCQEDWGECCHNLPLSCDWPDAAAYSEFELLIHLLALMKGKGPAEHGGLAFMDVLDTAEAILLVYERALMRRVDTSALLMSCIIKL</sequence>
<keyword evidence="2" id="KW-1185">Reference proteome</keyword>